<dbReference type="InterPro" id="IPR002173">
    <property type="entry name" value="Carboh/pur_kinase_PfkB_CS"/>
</dbReference>
<dbReference type="GO" id="GO:0005524">
    <property type="term" value="F:ATP binding"/>
    <property type="evidence" value="ECO:0007669"/>
    <property type="project" value="UniProtKB-KW"/>
</dbReference>
<organism evidence="8 9">
    <name type="scientific">Shimia isoporae</name>
    <dbReference type="NCBI Taxonomy" id="647720"/>
    <lineage>
        <taxon>Bacteria</taxon>
        <taxon>Pseudomonadati</taxon>
        <taxon>Pseudomonadota</taxon>
        <taxon>Alphaproteobacteria</taxon>
        <taxon>Rhodobacterales</taxon>
        <taxon>Roseobacteraceae</taxon>
    </lineage>
</organism>
<dbReference type="CDD" id="cd01164">
    <property type="entry name" value="FruK_PfkB_like"/>
    <property type="match status" value="1"/>
</dbReference>
<dbReference type="InterPro" id="IPR017583">
    <property type="entry name" value="Tagatose/fructose_Pkinase"/>
</dbReference>
<evidence type="ECO:0000313" key="9">
    <source>
        <dbReference type="Proteomes" id="UP000295673"/>
    </source>
</evidence>
<evidence type="ECO:0000256" key="3">
    <source>
        <dbReference type="ARBA" id="ARBA00022741"/>
    </source>
</evidence>
<dbReference type="EMBL" id="SMGR01000001">
    <property type="protein sequence ID" value="TCL08417.1"/>
    <property type="molecule type" value="Genomic_DNA"/>
</dbReference>
<evidence type="ECO:0000256" key="1">
    <source>
        <dbReference type="ARBA" id="ARBA00010688"/>
    </source>
</evidence>
<dbReference type="RefSeq" id="WP_132858545.1">
    <property type="nucleotide sequence ID" value="NZ_SMGR01000001.1"/>
</dbReference>
<evidence type="ECO:0000259" key="7">
    <source>
        <dbReference type="Pfam" id="PF00294"/>
    </source>
</evidence>
<dbReference type="InterPro" id="IPR011611">
    <property type="entry name" value="PfkB_dom"/>
</dbReference>
<feature type="domain" description="Carbohydrate kinase PfkB" evidence="7">
    <location>
        <begin position="14"/>
        <end position="298"/>
    </location>
</feature>
<dbReference type="PANTHER" id="PTHR46566">
    <property type="entry name" value="1-PHOSPHOFRUCTOKINASE-RELATED"/>
    <property type="match status" value="1"/>
</dbReference>
<keyword evidence="3" id="KW-0547">Nucleotide-binding</keyword>
<dbReference type="GO" id="GO:0005829">
    <property type="term" value="C:cytosol"/>
    <property type="evidence" value="ECO:0007669"/>
    <property type="project" value="TreeGrafter"/>
</dbReference>
<dbReference type="NCBIfam" id="TIGR03168">
    <property type="entry name" value="1-PFK"/>
    <property type="match status" value="1"/>
</dbReference>
<accession>A0A4R1NJH7</accession>
<protein>
    <recommendedName>
        <fullName evidence="6">Phosphofructokinase</fullName>
    </recommendedName>
</protein>
<dbReference type="AlphaFoldDB" id="A0A4R1NJH7"/>
<dbReference type="PIRSF" id="PIRSF000535">
    <property type="entry name" value="1PFK/6PFK/LacC"/>
    <property type="match status" value="1"/>
</dbReference>
<keyword evidence="4 8" id="KW-0418">Kinase</keyword>
<dbReference type="Proteomes" id="UP000295673">
    <property type="component" value="Unassembled WGS sequence"/>
</dbReference>
<dbReference type="GO" id="GO:0003872">
    <property type="term" value="F:6-phosphofructokinase activity"/>
    <property type="evidence" value="ECO:0007669"/>
    <property type="project" value="TreeGrafter"/>
</dbReference>
<proteinExistence type="inferred from homology"/>
<dbReference type="SUPFAM" id="SSF53613">
    <property type="entry name" value="Ribokinase-like"/>
    <property type="match status" value="1"/>
</dbReference>
<evidence type="ECO:0000256" key="6">
    <source>
        <dbReference type="PIRNR" id="PIRNR000535"/>
    </source>
</evidence>
<keyword evidence="2 6" id="KW-0808">Transferase</keyword>
<keyword evidence="9" id="KW-1185">Reference proteome</keyword>
<reference evidence="8 9" key="1">
    <citation type="submission" date="2019-03" db="EMBL/GenBank/DDBJ databases">
        <title>Genomic Encyclopedia of Archaeal and Bacterial Type Strains, Phase II (KMG-II): from individual species to whole genera.</title>
        <authorList>
            <person name="Goeker M."/>
        </authorList>
    </citation>
    <scope>NUCLEOTIDE SEQUENCE [LARGE SCALE GENOMIC DNA]</scope>
    <source>
        <strain evidence="8 9">DSM 26433</strain>
    </source>
</reference>
<evidence type="ECO:0000256" key="5">
    <source>
        <dbReference type="ARBA" id="ARBA00022840"/>
    </source>
</evidence>
<dbReference type="Gene3D" id="3.40.1190.20">
    <property type="match status" value="1"/>
</dbReference>
<sequence length="317" mass="32835">MQDILTVTLNPAVDLSTTAPSVVAGHKLRCATPEFSAGGGGINVSRAIRILGGHSRAFVVAGGNAGQRLQTLLADEGIAEIAHPAPGETRTNVAVISDETGKQFRFVMPGPTWSSADCKQLLTRLNAMTNRAGLLVLSGSLAPGMPRDFARTIIASLQDTGPSIICDISGEPLHDLCSGPNPGLAVLRMDLDESEDIHGAPLPTREDSARFAENLVKRGVAETVIVARGPDGSILASEDGCLHASALDVPIDSKVGAGDSFVGAFTLARAAGEPLATALQHGTTAATAAVTTPATELCRKSDFTRYLPDCSLSEIHL</sequence>
<dbReference type="InterPro" id="IPR029056">
    <property type="entry name" value="Ribokinase-like"/>
</dbReference>
<dbReference type="Pfam" id="PF00294">
    <property type="entry name" value="PfkB"/>
    <property type="match status" value="1"/>
</dbReference>
<comment type="caution">
    <text evidence="8">The sequence shown here is derived from an EMBL/GenBank/DDBJ whole genome shotgun (WGS) entry which is preliminary data.</text>
</comment>
<keyword evidence="5" id="KW-0067">ATP-binding</keyword>
<dbReference type="PANTHER" id="PTHR46566:SF2">
    <property type="entry name" value="ATP-DEPENDENT 6-PHOSPHOFRUCTOKINASE ISOZYME 2"/>
    <property type="match status" value="1"/>
</dbReference>
<evidence type="ECO:0000256" key="2">
    <source>
        <dbReference type="ARBA" id="ARBA00022679"/>
    </source>
</evidence>
<dbReference type="OrthoDB" id="9801219at2"/>
<name>A0A4R1NJH7_9RHOB</name>
<evidence type="ECO:0000313" key="8">
    <source>
        <dbReference type="EMBL" id="TCL08417.1"/>
    </source>
</evidence>
<comment type="similarity">
    <text evidence="1 6">Belongs to the carbohydrate kinase PfkB family.</text>
</comment>
<evidence type="ECO:0000256" key="4">
    <source>
        <dbReference type="ARBA" id="ARBA00022777"/>
    </source>
</evidence>
<gene>
    <name evidence="8" type="ORF">BXY66_0454</name>
</gene>
<dbReference type="PROSITE" id="PS00583">
    <property type="entry name" value="PFKB_KINASES_1"/>
    <property type="match status" value="1"/>
</dbReference>